<keyword evidence="2" id="KW-1185">Reference proteome</keyword>
<name>A0ABW2U718_9BACT</name>
<dbReference type="RefSeq" id="WP_380204756.1">
    <property type="nucleotide sequence ID" value="NZ_JBHTEK010000001.1"/>
</dbReference>
<dbReference type="Proteomes" id="UP001596513">
    <property type="component" value="Unassembled WGS sequence"/>
</dbReference>
<protein>
    <submittedName>
        <fullName evidence="1">Uncharacterized protein</fullName>
    </submittedName>
</protein>
<reference evidence="2" key="1">
    <citation type="journal article" date="2019" name="Int. J. Syst. Evol. Microbiol.">
        <title>The Global Catalogue of Microorganisms (GCM) 10K type strain sequencing project: providing services to taxonomists for standard genome sequencing and annotation.</title>
        <authorList>
            <consortium name="The Broad Institute Genomics Platform"/>
            <consortium name="The Broad Institute Genome Sequencing Center for Infectious Disease"/>
            <person name="Wu L."/>
            <person name="Ma J."/>
        </authorList>
    </citation>
    <scope>NUCLEOTIDE SEQUENCE [LARGE SCALE GENOMIC DNA]</scope>
    <source>
        <strain evidence="2">JCM 19635</strain>
    </source>
</reference>
<gene>
    <name evidence="1" type="ORF">ACFQT0_19225</name>
</gene>
<sequence length="94" mass="10438">MYLGQNMPIKELSMVCEFYHPDALVTVLTTQPERTRIGEFAQELQQLCPAGRVVLYGNLARQEGLVLPPNFVAPPLMTDFMAMITENNLAPATA</sequence>
<proteinExistence type="predicted"/>
<evidence type="ECO:0000313" key="1">
    <source>
        <dbReference type="EMBL" id="MFC7669245.1"/>
    </source>
</evidence>
<evidence type="ECO:0000313" key="2">
    <source>
        <dbReference type="Proteomes" id="UP001596513"/>
    </source>
</evidence>
<comment type="caution">
    <text evidence="1">The sequence shown here is derived from an EMBL/GenBank/DDBJ whole genome shotgun (WGS) entry which is preliminary data.</text>
</comment>
<accession>A0ABW2U718</accession>
<organism evidence="1 2">
    <name type="scientific">Hymenobacter humi</name>
    <dbReference type="NCBI Taxonomy" id="1411620"/>
    <lineage>
        <taxon>Bacteria</taxon>
        <taxon>Pseudomonadati</taxon>
        <taxon>Bacteroidota</taxon>
        <taxon>Cytophagia</taxon>
        <taxon>Cytophagales</taxon>
        <taxon>Hymenobacteraceae</taxon>
        <taxon>Hymenobacter</taxon>
    </lineage>
</organism>
<dbReference type="EMBL" id="JBHTEK010000001">
    <property type="protein sequence ID" value="MFC7669245.1"/>
    <property type="molecule type" value="Genomic_DNA"/>
</dbReference>